<evidence type="ECO:0000313" key="3">
    <source>
        <dbReference type="Proteomes" id="UP000595205"/>
    </source>
</evidence>
<dbReference type="Pfam" id="PF11829">
    <property type="entry name" value="DUF3349"/>
    <property type="match status" value="1"/>
</dbReference>
<dbReference type="Gene3D" id="6.10.140.2080">
    <property type="match status" value="1"/>
</dbReference>
<reference evidence="2 3" key="1">
    <citation type="submission" date="2020-12" db="EMBL/GenBank/DDBJ databases">
        <title>Genome sequence of clinical Mycobacterium intracellulare strains.</title>
        <authorList>
            <person name="Tateishi Y."/>
            <person name="Matsumoto S."/>
            <person name="Fukushima Y."/>
            <person name="Nakajima C."/>
            <person name="Suzuki Y."/>
        </authorList>
    </citation>
    <scope>NUCLEOTIDE SEQUENCE [LARGE SCALE GENOMIC DNA]</scope>
    <source>
        <strain evidence="2 3">M018</strain>
    </source>
</reference>
<dbReference type="Proteomes" id="UP000595205">
    <property type="component" value="Chromosome"/>
</dbReference>
<dbReference type="Gene3D" id="1.10.10.2390">
    <property type="match status" value="1"/>
</dbReference>
<gene>
    <name evidence="2" type="ORF">MINTM018_38460</name>
</gene>
<proteinExistence type="predicted"/>
<evidence type="ECO:0000313" key="2">
    <source>
        <dbReference type="EMBL" id="BCP01077.1"/>
    </source>
</evidence>
<feature type="region of interest" description="Disordered" evidence="1">
    <location>
        <begin position="126"/>
        <end position="150"/>
    </location>
</feature>
<feature type="compositionally biased region" description="Low complexity" evidence="1">
    <location>
        <begin position="126"/>
        <end position="143"/>
    </location>
</feature>
<protein>
    <submittedName>
        <fullName evidence="2">Uncharacterized protein</fullName>
    </submittedName>
</protein>
<name>A0A7R7MYW0_MYCIT</name>
<dbReference type="EMBL" id="AP024255">
    <property type="protein sequence ID" value="BCP01077.1"/>
    <property type="molecule type" value="Genomic_DNA"/>
</dbReference>
<accession>A0A7R7MYW0</accession>
<dbReference type="InterPro" id="IPR021784">
    <property type="entry name" value="DUF3349"/>
</dbReference>
<evidence type="ECO:0000256" key="1">
    <source>
        <dbReference type="SAM" id="MobiDB-lite"/>
    </source>
</evidence>
<organism evidence="2 3">
    <name type="scientific">Mycobacterium intracellulare</name>
    <dbReference type="NCBI Taxonomy" id="1767"/>
    <lineage>
        <taxon>Bacteria</taxon>
        <taxon>Bacillati</taxon>
        <taxon>Actinomycetota</taxon>
        <taxon>Actinomycetes</taxon>
        <taxon>Mycobacteriales</taxon>
        <taxon>Mycobacteriaceae</taxon>
        <taxon>Mycobacterium</taxon>
        <taxon>Mycobacterium avium complex (MAC)</taxon>
    </lineage>
</organism>
<sequence length="150" mass="15726">MATPRRPGGAAGRVAGRLVGVAITPSSTAAFFRSVIQWLQCGYPDGVPGPDRVPLLELLRSTPLTEDQIKEVVDAIDEETRPGEEINRDVIADFISDMTHYDAGPENIARVAARLAAAGWPLAGITHPPEAAENPGAANGKAEPAPHTAS</sequence>
<dbReference type="AlphaFoldDB" id="A0A7R7MYW0"/>